<organism evidence="7 8">
    <name type="scientific">Alicyclobacillus macrosporangiidus</name>
    <dbReference type="NCBI Taxonomy" id="392015"/>
    <lineage>
        <taxon>Bacteria</taxon>
        <taxon>Bacillati</taxon>
        <taxon>Bacillota</taxon>
        <taxon>Bacilli</taxon>
        <taxon>Bacillales</taxon>
        <taxon>Alicyclobacillaceae</taxon>
        <taxon>Alicyclobacillus</taxon>
    </lineage>
</organism>
<dbReference type="GO" id="GO:0051537">
    <property type="term" value="F:2 iron, 2 sulfur cluster binding"/>
    <property type="evidence" value="ECO:0007669"/>
    <property type="project" value="UniProtKB-KW"/>
</dbReference>
<dbReference type="GO" id="GO:0004497">
    <property type="term" value="F:monooxygenase activity"/>
    <property type="evidence" value="ECO:0007669"/>
    <property type="project" value="UniProtKB-ARBA"/>
</dbReference>
<evidence type="ECO:0000256" key="4">
    <source>
        <dbReference type="ARBA" id="ARBA00023004"/>
    </source>
</evidence>
<evidence type="ECO:0000256" key="1">
    <source>
        <dbReference type="ARBA" id="ARBA00022714"/>
    </source>
</evidence>
<dbReference type="CDD" id="cd03528">
    <property type="entry name" value="Rieske_RO_ferredoxin"/>
    <property type="match status" value="1"/>
</dbReference>
<dbReference type="PROSITE" id="PS51296">
    <property type="entry name" value="RIESKE"/>
    <property type="match status" value="1"/>
</dbReference>
<dbReference type="EMBL" id="FPBV01000001">
    <property type="protein sequence ID" value="SFU36672.1"/>
    <property type="molecule type" value="Genomic_DNA"/>
</dbReference>
<keyword evidence="3" id="KW-0560">Oxidoreductase</keyword>
<dbReference type="InterPro" id="IPR036922">
    <property type="entry name" value="Rieske_2Fe-2S_sf"/>
</dbReference>
<dbReference type="STRING" id="392015.SAMN05421543_101309"/>
<dbReference type="OrthoDB" id="9795104at2"/>
<keyword evidence="7" id="KW-0223">Dioxygenase</keyword>
<dbReference type="InterPro" id="IPR017941">
    <property type="entry name" value="Rieske_2Fe-2S"/>
</dbReference>
<sequence>MAWVNVARVDEVPPGHMIKVTVDGDDLAVYHTDEGFFATSDVCTHATASLSSGTLNGCIVSCPKHGGKFDVRTGAAVALPCVFPVETYPVEVRGDEIWLDV</sequence>
<dbReference type="Pfam" id="PF00355">
    <property type="entry name" value="Rieske"/>
    <property type="match status" value="1"/>
</dbReference>
<dbReference type="PANTHER" id="PTHR21266:SF60">
    <property type="entry name" value="3-KETOSTEROID-9-ALPHA-MONOOXYGENASE, OXYGENASE COMPONENT"/>
    <property type="match status" value="1"/>
</dbReference>
<dbReference type="SUPFAM" id="SSF50022">
    <property type="entry name" value="ISP domain"/>
    <property type="match status" value="1"/>
</dbReference>
<keyword evidence="5" id="KW-0411">Iron-sulfur</keyword>
<keyword evidence="2" id="KW-0479">Metal-binding</keyword>
<evidence type="ECO:0000256" key="2">
    <source>
        <dbReference type="ARBA" id="ARBA00022723"/>
    </source>
</evidence>
<dbReference type="GO" id="GO:0051213">
    <property type="term" value="F:dioxygenase activity"/>
    <property type="evidence" value="ECO:0007669"/>
    <property type="project" value="UniProtKB-KW"/>
</dbReference>
<reference evidence="8" key="1">
    <citation type="submission" date="2016-10" db="EMBL/GenBank/DDBJ databases">
        <authorList>
            <person name="Varghese N."/>
        </authorList>
    </citation>
    <scope>NUCLEOTIDE SEQUENCE [LARGE SCALE GENOMIC DNA]</scope>
    <source>
        <strain evidence="8">DSM 17980</strain>
    </source>
</reference>
<evidence type="ECO:0000256" key="5">
    <source>
        <dbReference type="ARBA" id="ARBA00023014"/>
    </source>
</evidence>
<accession>A0A1I7FKE8</accession>
<keyword evidence="4" id="KW-0408">Iron</keyword>
<dbReference type="GO" id="GO:0046872">
    <property type="term" value="F:metal ion binding"/>
    <property type="evidence" value="ECO:0007669"/>
    <property type="project" value="UniProtKB-KW"/>
</dbReference>
<keyword evidence="8" id="KW-1185">Reference proteome</keyword>
<feature type="domain" description="Rieske" evidence="6">
    <location>
        <begin position="4"/>
        <end position="99"/>
    </location>
</feature>
<dbReference type="GO" id="GO:0005737">
    <property type="term" value="C:cytoplasm"/>
    <property type="evidence" value="ECO:0007669"/>
    <property type="project" value="TreeGrafter"/>
</dbReference>
<evidence type="ECO:0000313" key="8">
    <source>
        <dbReference type="Proteomes" id="UP000183508"/>
    </source>
</evidence>
<evidence type="ECO:0000313" key="7">
    <source>
        <dbReference type="EMBL" id="SFU36672.1"/>
    </source>
</evidence>
<dbReference type="eggNOG" id="COG2146">
    <property type="taxonomic scope" value="Bacteria"/>
</dbReference>
<dbReference type="GO" id="GO:0016705">
    <property type="term" value="F:oxidoreductase activity, acting on paired donors, with incorporation or reduction of molecular oxygen"/>
    <property type="evidence" value="ECO:0007669"/>
    <property type="project" value="UniProtKB-ARBA"/>
</dbReference>
<evidence type="ECO:0000259" key="6">
    <source>
        <dbReference type="PROSITE" id="PS51296"/>
    </source>
</evidence>
<proteinExistence type="predicted"/>
<dbReference type="InterPro" id="IPR050584">
    <property type="entry name" value="Cholesterol_7-desaturase"/>
</dbReference>
<evidence type="ECO:0000256" key="3">
    <source>
        <dbReference type="ARBA" id="ARBA00023002"/>
    </source>
</evidence>
<protein>
    <submittedName>
        <fullName evidence="7">3-phenylpropionate/trans-cinnamate dioxygenase ferredoxin subunit</fullName>
    </submittedName>
</protein>
<dbReference type="Proteomes" id="UP000183508">
    <property type="component" value="Unassembled WGS sequence"/>
</dbReference>
<dbReference type="AlphaFoldDB" id="A0A1I7FKE8"/>
<keyword evidence="1" id="KW-0001">2Fe-2S</keyword>
<dbReference type="RefSeq" id="WP_074948862.1">
    <property type="nucleotide sequence ID" value="NZ_FPBV01000001.1"/>
</dbReference>
<dbReference type="Gene3D" id="2.102.10.10">
    <property type="entry name" value="Rieske [2Fe-2S] iron-sulphur domain"/>
    <property type="match status" value="1"/>
</dbReference>
<dbReference type="PANTHER" id="PTHR21266">
    <property type="entry name" value="IRON-SULFUR DOMAIN CONTAINING PROTEIN"/>
    <property type="match status" value="1"/>
</dbReference>
<gene>
    <name evidence="7" type="ORF">SAMN05421543_101309</name>
</gene>
<name>A0A1I7FKE8_9BACL</name>